<comment type="caution">
    <text evidence="2">The sequence shown here is derived from an EMBL/GenBank/DDBJ whole genome shotgun (WGS) entry which is preliminary data.</text>
</comment>
<evidence type="ECO:0000256" key="1">
    <source>
        <dbReference type="SAM" id="MobiDB-lite"/>
    </source>
</evidence>
<gene>
    <name evidence="2" type="ORF">CJOHNSTONI_LOCUS4129</name>
</gene>
<evidence type="ECO:0000313" key="3">
    <source>
        <dbReference type="Proteomes" id="UP000746747"/>
    </source>
</evidence>
<dbReference type="OrthoDB" id="5875226at2759"/>
<feature type="compositionally biased region" description="Acidic residues" evidence="1">
    <location>
        <begin position="92"/>
        <end position="101"/>
    </location>
</feature>
<name>A0A8J2M2R4_9BILA</name>
<keyword evidence="3" id="KW-1185">Reference proteome</keyword>
<reference evidence="2" key="1">
    <citation type="submission" date="2021-09" db="EMBL/GenBank/DDBJ databases">
        <authorList>
            <consortium name="Pathogen Informatics"/>
        </authorList>
    </citation>
    <scope>NUCLEOTIDE SEQUENCE</scope>
</reference>
<dbReference type="EMBL" id="CAKAEH010001277">
    <property type="protein sequence ID" value="CAG9533943.1"/>
    <property type="molecule type" value="Genomic_DNA"/>
</dbReference>
<evidence type="ECO:0000313" key="2">
    <source>
        <dbReference type="EMBL" id="CAG9533943.1"/>
    </source>
</evidence>
<organism evidence="2 3">
    <name type="scientific">Cercopithifilaria johnstoni</name>
    <dbReference type="NCBI Taxonomy" id="2874296"/>
    <lineage>
        <taxon>Eukaryota</taxon>
        <taxon>Metazoa</taxon>
        <taxon>Ecdysozoa</taxon>
        <taxon>Nematoda</taxon>
        <taxon>Chromadorea</taxon>
        <taxon>Rhabditida</taxon>
        <taxon>Spirurina</taxon>
        <taxon>Spiruromorpha</taxon>
        <taxon>Filarioidea</taxon>
        <taxon>Onchocercidae</taxon>
        <taxon>Cercopithifilaria</taxon>
    </lineage>
</organism>
<feature type="region of interest" description="Disordered" evidence="1">
    <location>
        <begin position="79"/>
        <end position="115"/>
    </location>
</feature>
<sequence>MSNFRRLNECSLRNSEHNLQMMRTSCINEQQQQQQQQRLRQPDIRDITTIQLRHMSEPNVNMINDRRAQERYLQYMSKRNDNVMYRKNGNINDDDDHDDNDNDKSEQNNSSKWEEWMRNQPISVLRLDRTERLVLKIGG</sequence>
<proteinExistence type="predicted"/>
<dbReference type="Proteomes" id="UP000746747">
    <property type="component" value="Unassembled WGS sequence"/>
</dbReference>
<feature type="compositionally biased region" description="Basic and acidic residues" evidence="1">
    <location>
        <begin position="102"/>
        <end position="115"/>
    </location>
</feature>
<protein>
    <submittedName>
        <fullName evidence="2">Uncharacterized protein</fullName>
    </submittedName>
</protein>
<accession>A0A8J2M2R4</accession>
<dbReference type="AlphaFoldDB" id="A0A8J2M2R4"/>